<proteinExistence type="predicted"/>
<dbReference type="GO" id="GO:0016491">
    <property type="term" value="F:oxidoreductase activity"/>
    <property type="evidence" value="ECO:0007669"/>
    <property type="project" value="InterPro"/>
</dbReference>
<dbReference type="PANTHER" id="PTHR37539:SF1">
    <property type="entry name" value="ER-BOUND OXYGENASE MPAB_MPAB'_RUBBER OXYGENASE CATALYTIC DOMAIN-CONTAINING PROTEIN"/>
    <property type="match status" value="1"/>
</dbReference>
<name>A0A0D6EP99_SPOSA</name>
<protein>
    <submittedName>
        <fullName evidence="2">SPOSA6832_03138-mRNA-1:cds</fullName>
    </submittedName>
</protein>
<evidence type="ECO:0000313" key="3">
    <source>
        <dbReference type="Proteomes" id="UP000243876"/>
    </source>
</evidence>
<keyword evidence="3" id="KW-1185">Reference proteome</keyword>
<dbReference type="Pfam" id="PF09995">
    <property type="entry name" value="MPAB_Lcp_cat"/>
    <property type="match status" value="1"/>
</dbReference>
<dbReference type="InterPro" id="IPR018713">
    <property type="entry name" value="MPAB/Lcp_cat_dom"/>
</dbReference>
<evidence type="ECO:0000259" key="1">
    <source>
        <dbReference type="Pfam" id="PF09995"/>
    </source>
</evidence>
<organism evidence="2 3">
    <name type="scientific">Sporidiobolus salmonicolor</name>
    <name type="common">Yeast-like fungus</name>
    <name type="synonym">Sporobolomyces salmonicolor</name>
    <dbReference type="NCBI Taxonomy" id="5005"/>
    <lineage>
        <taxon>Eukaryota</taxon>
        <taxon>Fungi</taxon>
        <taxon>Dikarya</taxon>
        <taxon>Basidiomycota</taxon>
        <taxon>Pucciniomycotina</taxon>
        <taxon>Microbotryomycetes</taxon>
        <taxon>Sporidiobolales</taxon>
        <taxon>Sporidiobolaceae</taxon>
        <taxon>Sporobolomyces</taxon>
    </lineage>
</organism>
<dbReference type="InterPro" id="IPR037473">
    <property type="entry name" value="Lcp-like"/>
</dbReference>
<feature type="domain" description="ER-bound oxygenase mpaB/mpaB'/Rubber oxygenase catalytic" evidence="1">
    <location>
        <begin position="189"/>
        <end position="429"/>
    </location>
</feature>
<dbReference type="Proteomes" id="UP000243876">
    <property type="component" value="Unassembled WGS sequence"/>
</dbReference>
<dbReference type="EMBL" id="CENE01000014">
    <property type="protein sequence ID" value="CEQ41430.1"/>
    <property type="molecule type" value="Genomic_DNA"/>
</dbReference>
<reference evidence="3" key="1">
    <citation type="submission" date="2015-02" db="EMBL/GenBank/DDBJ databases">
        <authorList>
            <person name="Gon?alves P."/>
        </authorList>
    </citation>
    <scope>NUCLEOTIDE SEQUENCE [LARGE SCALE GENOMIC DNA]</scope>
</reference>
<dbReference type="PANTHER" id="PTHR37539">
    <property type="entry name" value="SECRETED PROTEIN-RELATED"/>
    <property type="match status" value="1"/>
</dbReference>
<dbReference type="OrthoDB" id="6361347at2759"/>
<dbReference type="AlphaFoldDB" id="A0A0D6EP99"/>
<accession>A0A0D6EP99</accession>
<sequence length="555" mass="62294">MGLLHPSPTLYIGDLPSSLPPLSSIPTISSSDSLESLTPGTLLRRWDFVSQFNSSCLKPSEIEPLRHRSDELADGVVEVLGLAVGRGAGRDAYEAVRDYLQGREKELGRERWENEREEDVVWRFWEEMGKEPPEEVSGLRGKDRRATPLRAFEQESVRRFALLPDAEQSADDLVSQAEPNLAEGQRVFWKYSAQIFIALMHFSLAGGFSAPRLAAVLHETNYLTSSARDATFKRLLETTLFVLDAMSDMTVGTGRGWKSAMRVRLLHAQVRRRILTGKGRYNKYDVDSEGLPINQADLMAVLGAFMVAPMWSLRRMGIQVSPREEAAYQVAWRHVGYYLGLDIPLLHRLYGSSFHSAESAFASLAYSIFPSGSPPSDPLTTPQYRILSAVCGRPPRGKPIGHHLELCRRLLGPKMAEQLALPRGRWTDKVSIEVEIWSGWTLLAFGQVYAKVCAGRGRRWEQKRQDWFRRVMELLVVYQLGERRTVFAWREEGRQGEVLGREEGEEPGIEMGKHIGVEVRAQWKALLVEMGAAAATVVAGGVGAWSAISWVRSLF</sequence>
<gene>
    <name evidence="2" type="primary">SPOSA6832_03138</name>
</gene>
<evidence type="ECO:0000313" key="2">
    <source>
        <dbReference type="EMBL" id="CEQ41430.1"/>
    </source>
</evidence>